<dbReference type="Proteomes" id="UP000275385">
    <property type="component" value="Unassembled WGS sequence"/>
</dbReference>
<keyword evidence="2 6" id="KW-0812">Transmembrane</keyword>
<feature type="compositionally biased region" description="Basic and acidic residues" evidence="5">
    <location>
        <begin position="18"/>
        <end position="27"/>
    </location>
</feature>
<feature type="transmembrane region" description="Helical" evidence="6">
    <location>
        <begin position="385"/>
        <end position="402"/>
    </location>
</feature>
<feature type="transmembrane region" description="Helical" evidence="6">
    <location>
        <begin position="307"/>
        <end position="331"/>
    </location>
</feature>
<evidence type="ECO:0000256" key="5">
    <source>
        <dbReference type="SAM" id="MobiDB-lite"/>
    </source>
</evidence>
<feature type="transmembrane region" description="Helical" evidence="6">
    <location>
        <begin position="408"/>
        <end position="432"/>
    </location>
</feature>
<evidence type="ECO:0000256" key="1">
    <source>
        <dbReference type="ARBA" id="ARBA00004141"/>
    </source>
</evidence>
<accession>A0A420YNA3</accession>
<dbReference type="EMBL" id="QVQW01000002">
    <property type="protein sequence ID" value="RKU49342.1"/>
    <property type="molecule type" value="Genomic_DNA"/>
</dbReference>
<evidence type="ECO:0000256" key="3">
    <source>
        <dbReference type="ARBA" id="ARBA00022989"/>
    </source>
</evidence>
<evidence type="ECO:0000256" key="4">
    <source>
        <dbReference type="ARBA" id="ARBA00023136"/>
    </source>
</evidence>
<feature type="region of interest" description="Disordered" evidence="5">
    <location>
        <begin position="1"/>
        <end position="83"/>
    </location>
</feature>
<dbReference type="GO" id="GO:0022857">
    <property type="term" value="F:transmembrane transporter activity"/>
    <property type="evidence" value="ECO:0007669"/>
    <property type="project" value="InterPro"/>
</dbReference>
<evidence type="ECO:0000256" key="6">
    <source>
        <dbReference type="SAM" id="Phobius"/>
    </source>
</evidence>
<dbReference type="PANTHER" id="PTHR10924">
    <property type="entry name" value="MAJOR FACILITATOR SUPERFAMILY PROTEIN-RELATED"/>
    <property type="match status" value="1"/>
</dbReference>
<dbReference type="InterPro" id="IPR049680">
    <property type="entry name" value="FLVCR1-2_SLC49-like"/>
</dbReference>
<name>A0A420YNA3_9PEZI</name>
<feature type="transmembrane region" description="Helical" evidence="6">
    <location>
        <begin position="263"/>
        <end position="286"/>
    </location>
</feature>
<feature type="transmembrane region" description="Helical" evidence="6">
    <location>
        <begin position="481"/>
        <end position="502"/>
    </location>
</feature>
<keyword evidence="8" id="KW-1185">Reference proteome</keyword>
<dbReference type="PANTHER" id="PTHR10924:SF6">
    <property type="entry name" value="SOLUTE CARRIER FAMILY 49 MEMBER A3"/>
    <property type="match status" value="1"/>
</dbReference>
<organism evidence="7 8">
    <name type="scientific">Coniochaeta pulveracea</name>
    <dbReference type="NCBI Taxonomy" id="177199"/>
    <lineage>
        <taxon>Eukaryota</taxon>
        <taxon>Fungi</taxon>
        <taxon>Dikarya</taxon>
        <taxon>Ascomycota</taxon>
        <taxon>Pezizomycotina</taxon>
        <taxon>Sordariomycetes</taxon>
        <taxon>Sordariomycetidae</taxon>
        <taxon>Coniochaetales</taxon>
        <taxon>Coniochaetaceae</taxon>
        <taxon>Coniochaeta</taxon>
    </lineage>
</organism>
<dbReference type="Pfam" id="PF07690">
    <property type="entry name" value="MFS_1"/>
    <property type="match status" value="1"/>
</dbReference>
<evidence type="ECO:0000313" key="7">
    <source>
        <dbReference type="EMBL" id="RKU49342.1"/>
    </source>
</evidence>
<feature type="transmembrane region" description="Helical" evidence="6">
    <location>
        <begin position="236"/>
        <end position="257"/>
    </location>
</feature>
<dbReference type="AlphaFoldDB" id="A0A420YNA3"/>
<evidence type="ECO:0000313" key="8">
    <source>
        <dbReference type="Proteomes" id="UP000275385"/>
    </source>
</evidence>
<feature type="transmembrane region" description="Helical" evidence="6">
    <location>
        <begin position="351"/>
        <end position="373"/>
    </location>
</feature>
<sequence length="525" mass="55573">MTAAKDDDGHGATIHQTEVARDSKDSQHSANVDMPNGGHGSGWRVLRDGGDEDLPSAVDKDNGADLTQHGASGSSEQPFNDGLQVGNGDGGDVVFYKTYKRRWFGLVQLTLLNIIVSWDWLTFAPVSSSAAVYFNASETTINWLATLFLFSFVVATPVVIYALHVGPKPSIITAAALVLAGNWIRYAGSHSSSRGIFGVVAFGQILTGLAQPFVLSAPARYSDLWFSPKGRVTATAVVSLANPFGAALGQLIVPFWVEGPEDVSRMVLYVAVISTVCSVPSFFIPAAPPTPAAPSGQTPKLSLKESIHILTSHLEFWLIFIPFAVYVGFFNSISSLLNQIMEPYGFTDTDAGIAGALLIVVGLVAAAISSPIIDRTKAFVTWTKSAVPIIGLCYLVFVWMPGTRSVAGPYIVLSVLGAASFSLIPVVIELLVELTHPISPEVTSTLAWSGGQLLGGCFIVISDALKAGEDGTPPGNMYRALVFTAVIAMAVLPLPLCLGLFGRGDNVTLKRMRSDAGERASVASV</sequence>
<dbReference type="STRING" id="177199.A0A420YNA3"/>
<feature type="transmembrane region" description="Helical" evidence="6">
    <location>
        <begin position="194"/>
        <end position="215"/>
    </location>
</feature>
<gene>
    <name evidence="7" type="ORF">DL546_009879</name>
</gene>
<comment type="caution">
    <text evidence="7">The sequence shown here is derived from an EMBL/GenBank/DDBJ whole genome shotgun (WGS) entry which is preliminary data.</text>
</comment>
<keyword evidence="4 6" id="KW-0472">Membrane</keyword>
<dbReference type="SUPFAM" id="SSF103473">
    <property type="entry name" value="MFS general substrate transporter"/>
    <property type="match status" value="1"/>
</dbReference>
<dbReference type="OrthoDB" id="422206at2759"/>
<evidence type="ECO:0000256" key="2">
    <source>
        <dbReference type="ARBA" id="ARBA00022692"/>
    </source>
</evidence>
<dbReference type="InterPro" id="IPR036259">
    <property type="entry name" value="MFS_trans_sf"/>
</dbReference>
<reference evidence="7 8" key="1">
    <citation type="submission" date="2018-08" db="EMBL/GenBank/DDBJ databases">
        <title>Draft genome of the lignicolous fungus Coniochaeta pulveracea.</title>
        <authorList>
            <person name="Borstlap C.J."/>
            <person name="De Witt R.N."/>
            <person name="Botha A."/>
            <person name="Volschenk H."/>
        </authorList>
    </citation>
    <scope>NUCLEOTIDE SEQUENCE [LARGE SCALE GENOMIC DNA]</scope>
    <source>
        <strain evidence="7 8">CAB683</strain>
    </source>
</reference>
<comment type="subcellular location">
    <subcellularLocation>
        <location evidence="1">Membrane</location>
        <topology evidence="1">Multi-pass membrane protein</topology>
    </subcellularLocation>
</comment>
<feature type="compositionally biased region" description="Basic and acidic residues" evidence="5">
    <location>
        <begin position="1"/>
        <end position="10"/>
    </location>
</feature>
<evidence type="ECO:0008006" key="9">
    <source>
        <dbReference type="Google" id="ProtNLM"/>
    </source>
</evidence>
<proteinExistence type="predicted"/>
<feature type="transmembrane region" description="Helical" evidence="6">
    <location>
        <begin position="141"/>
        <end position="163"/>
    </location>
</feature>
<dbReference type="InterPro" id="IPR011701">
    <property type="entry name" value="MFS"/>
</dbReference>
<feature type="transmembrane region" description="Helical" evidence="6">
    <location>
        <begin position="103"/>
        <end position="121"/>
    </location>
</feature>
<keyword evidence="3 6" id="KW-1133">Transmembrane helix</keyword>
<dbReference type="GO" id="GO:0016020">
    <property type="term" value="C:membrane"/>
    <property type="evidence" value="ECO:0007669"/>
    <property type="project" value="UniProtKB-SubCell"/>
</dbReference>
<feature type="compositionally biased region" description="Polar residues" evidence="5">
    <location>
        <begin position="69"/>
        <end position="78"/>
    </location>
</feature>
<protein>
    <recommendedName>
        <fullName evidence="9">Major facilitator superfamily (MFS) profile domain-containing protein</fullName>
    </recommendedName>
</protein>
<dbReference type="Gene3D" id="1.20.1250.20">
    <property type="entry name" value="MFS general substrate transporter like domains"/>
    <property type="match status" value="2"/>
</dbReference>